<sequence length="408" mass="45152">MTLLMLAGWPLSPSVPALDKPVGRTLAPRKLSGLGVTAAFATAARSYLRDRGRGRFRGRRHASSSFEGFPTSLDFGLYFFGRGGVCQKYVDGRDNAHFSPNNDTLVYVHGWEVGRVSQIYRETFNWKNNEPRCGLDLDLAGPWLDRGWNVAIFYWDMFSDEPWLPDAEAKIWTASGSRRMRYRLASGDFQERGSPSQSASVLLGKCLTGLVRAAPGKRLRLAGHSLGSPLVIAAASNMFSRCAPNPATIRLVLLDPYWSRRVRVLNPQDYLESVDTLSQMPRSSGRNATTADLSLSLALMLARKRVLFEIYYSCPAMTQMPIVADSKPAEELARREFAALVNYDASCCDPWDFQAQHLLAPNLYLHSMRYPAPGCGAPSASASDEALANALGKRWHRPGLARQSGRGK</sequence>
<dbReference type="SUPFAM" id="SSF53474">
    <property type="entry name" value="alpha/beta-Hydrolases"/>
    <property type="match status" value="1"/>
</dbReference>
<evidence type="ECO:0000313" key="2">
    <source>
        <dbReference type="Proteomes" id="UP000604046"/>
    </source>
</evidence>
<dbReference type="InterPro" id="IPR029058">
    <property type="entry name" value="AB_hydrolase_fold"/>
</dbReference>
<protein>
    <submittedName>
        <fullName evidence="1">Uncharacterized protein</fullName>
    </submittedName>
</protein>
<evidence type="ECO:0000313" key="1">
    <source>
        <dbReference type="EMBL" id="CAE7609634.1"/>
    </source>
</evidence>
<dbReference type="AlphaFoldDB" id="A0A812V976"/>
<name>A0A812V976_9DINO</name>
<dbReference type="EMBL" id="CAJNDS010002822">
    <property type="protein sequence ID" value="CAE7609634.1"/>
    <property type="molecule type" value="Genomic_DNA"/>
</dbReference>
<accession>A0A812V976</accession>
<comment type="caution">
    <text evidence="1">The sequence shown here is derived from an EMBL/GenBank/DDBJ whole genome shotgun (WGS) entry which is preliminary data.</text>
</comment>
<keyword evidence="2" id="KW-1185">Reference proteome</keyword>
<gene>
    <name evidence="1" type="ORF">SNAT2548_LOCUS34657</name>
</gene>
<proteinExistence type="predicted"/>
<dbReference type="OrthoDB" id="427041at2759"/>
<organism evidence="1 2">
    <name type="scientific">Symbiodinium natans</name>
    <dbReference type="NCBI Taxonomy" id="878477"/>
    <lineage>
        <taxon>Eukaryota</taxon>
        <taxon>Sar</taxon>
        <taxon>Alveolata</taxon>
        <taxon>Dinophyceae</taxon>
        <taxon>Suessiales</taxon>
        <taxon>Symbiodiniaceae</taxon>
        <taxon>Symbiodinium</taxon>
    </lineage>
</organism>
<reference evidence="1" key="1">
    <citation type="submission" date="2021-02" db="EMBL/GenBank/DDBJ databases">
        <authorList>
            <person name="Dougan E. K."/>
            <person name="Rhodes N."/>
            <person name="Thang M."/>
            <person name="Chan C."/>
        </authorList>
    </citation>
    <scope>NUCLEOTIDE SEQUENCE</scope>
</reference>
<dbReference type="Proteomes" id="UP000604046">
    <property type="component" value="Unassembled WGS sequence"/>
</dbReference>